<evidence type="ECO:0000256" key="1">
    <source>
        <dbReference type="SAM" id="Phobius"/>
    </source>
</evidence>
<keyword evidence="1" id="KW-0472">Membrane</keyword>
<protein>
    <submittedName>
        <fullName evidence="2">Uncharacterized protein</fullName>
    </submittedName>
</protein>
<comment type="caution">
    <text evidence="2">The sequence shown here is derived from an EMBL/GenBank/DDBJ whole genome shotgun (WGS) entry which is preliminary data.</text>
</comment>
<dbReference type="EMBL" id="JAOZEW010000011">
    <property type="protein sequence ID" value="MCV9928324.1"/>
    <property type="molecule type" value="Genomic_DNA"/>
</dbReference>
<name>A0A9X2YVL3_9FLAO</name>
<dbReference type="AlphaFoldDB" id="A0A9X2YVL3"/>
<sequence>MKYIANYKLFGLVNKLQNSILFNGVSTLIFIVFPCTYVFFISNSSIALDKFWIYEVGLIVINIITFLNFYKRGKLLNSTIQTIDIDEENLIVETYPFYILKFWCMKKKIRSVKLVELTFLPDTYPLKDRDYISDQSCFLVKINDNSFYFLSHFFEEEILKLLVQSKLDESESALNE</sequence>
<reference evidence="2" key="1">
    <citation type="submission" date="2022-10" db="EMBL/GenBank/DDBJ databases">
        <title>Two novel species of Flavobacterium.</title>
        <authorList>
            <person name="Liu Q."/>
            <person name="Xin Y.-H."/>
        </authorList>
    </citation>
    <scope>NUCLEOTIDE SEQUENCE</scope>
    <source>
        <strain evidence="2">LS1R49</strain>
    </source>
</reference>
<dbReference type="RefSeq" id="WP_264206437.1">
    <property type="nucleotide sequence ID" value="NZ_JAOZEW010000011.1"/>
</dbReference>
<evidence type="ECO:0000313" key="3">
    <source>
        <dbReference type="Proteomes" id="UP001151079"/>
    </source>
</evidence>
<evidence type="ECO:0000313" key="2">
    <source>
        <dbReference type="EMBL" id="MCV9928324.1"/>
    </source>
</evidence>
<gene>
    <name evidence="2" type="ORF">OIU83_11695</name>
</gene>
<keyword evidence="1" id="KW-0812">Transmembrane</keyword>
<accession>A0A9X2YVL3</accession>
<keyword evidence="1" id="KW-1133">Transmembrane helix</keyword>
<feature type="transmembrane region" description="Helical" evidence="1">
    <location>
        <begin position="20"/>
        <end position="40"/>
    </location>
</feature>
<organism evidence="2 3">
    <name type="scientific">Flavobacterium shii</name>
    <dbReference type="NCBI Taxonomy" id="2987687"/>
    <lineage>
        <taxon>Bacteria</taxon>
        <taxon>Pseudomonadati</taxon>
        <taxon>Bacteroidota</taxon>
        <taxon>Flavobacteriia</taxon>
        <taxon>Flavobacteriales</taxon>
        <taxon>Flavobacteriaceae</taxon>
        <taxon>Flavobacterium</taxon>
    </lineage>
</organism>
<proteinExistence type="predicted"/>
<feature type="transmembrane region" description="Helical" evidence="1">
    <location>
        <begin position="52"/>
        <end position="70"/>
    </location>
</feature>
<dbReference type="Proteomes" id="UP001151079">
    <property type="component" value="Unassembled WGS sequence"/>
</dbReference>
<keyword evidence="3" id="KW-1185">Reference proteome</keyword>